<accession>A0A8S4AGU3</accession>
<dbReference type="SUPFAM" id="SSF63748">
    <property type="entry name" value="Tudor/PWWP/MBT"/>
    <property type="match status" value="4"/>
</dbReference>
<feature type="coiled-coil region" evidence="5">
    <location>
        <begin position="159"/>
        <end position="186"/>
    </location>
</feature>
<evidence type="ECO:0000259" key="8">
    <source>
        <dbReference type="PROSITE" id="PS50304"/>
    </source>
</evidence>
<dbReference type="Proteomes" id="UP000677803">
    <property type="component" value="Unassembled WGS sequence"/>
</dbReference>
<feature type="region of interest" description="Disordered" evidence="6">
    <location>
        <begin position="876"/>
        <end position="898"/>
    </location>
</feature>
<feature type="compositionally biased region" description="Polar residues" evidence="6">
    <location>
        <begin position="1105"/>
        <end position="1115"/>
    </location>
</feature>
<dbReference type="InterPro" id="IPR017907">
    <property type="entry name" value="Znf_RING_CS"/>
</dbReference>
<proteinExistence type="predicted"/>
<gene>
    <name evidence="9" type="ORF">MMEN_LOCUS1971</name>
</gene>
<dbReference type="PANTHER" id="PTHR16442">
    <property type="entry name" value="RING FINGER PROTEIN 17"/>
    <property type="match status" value="1"/>
</dbReference>
<evidence type="ECO:0000256" key="1">
    <source>
        <dbReference type="ARBA" id="ARBA00022723"/>
    </source>
</evidence>
<keyword evidence="2 4" id="KW-0863">Zinc-finger</keyword>
<dbReference type="InterPro" id="IPR013083">
    <property type="entry name" value="Znf_RING/FYVE/PHD"/>
</dbReference>
<sequence length="1493" mass="166425">MDKGDNPSATICRLCGEAFKLPEDNNDGNLPRVLLCGHTFCTFCMQSIQCNDVIVCPDCEVEFTLPEGGVYGLQEESRIVGLIYTARMNKMKSFQSERSKNRKRKKFPVRGHINASAKHEEQRTDIVKIERTVDEALVQAAENLKQLELLHETLTTGQAGQARRGRKQLEMEIEQATEKASQAIQKWKVLQMDKLSKLEVQVPSSQAEVSHIKERIEALKIAMQMAREIRRVPFLEQYCILDRVLETLLAPVDGKSHEMSCVPMGSEMSCVLQLESLNQSLALSLRMEESGPKHDRTDRSNGESPIKKHPEDKDKDCHGITPRQNNPPTPLKQDRGSPGGDCASSWGSPPIPKPRSRIGRPLQTSSSDLTSPDIIIEEFLDEEQDAIPPTGPELANDQWRTCRKKKNVFPLHKTKVMQWVVVTHVVNPSHFYVRYVAERRENEVLSKKIKDLCRGNGCCFTLQDKVETGCLIFVKCKEALWCRSTMIEIFQKGSEEPVESCPVSQLARIRVFFLDYGFTKSITIQSSFPRDEGVAESTLKAVNGHLRKAAEAVKAELSRFAPQAIRCSLKDLVPFDPTMGWSKEAQFEFHSVVGSAAVKMQPLGQDRDCLLVDLRKAPMEQSTDVPFSVREYLVFIEVARFYSPMRPVWKPLTYYPPVYPGLNREVDAVVCHINTPSHFYIQLVDNMETLLLSAKLQDCYNISTEFGEDKLKIYCPVIGQPCVARFEDKLWYRAQVIGHPGDRKVEVQYVDFGNKKILSVSDLRKIKDELFAPPAKAIQCCFADVIPLDGEAWSEASISRFISLAHQQLITIVATGTVPKSEPLPLKVFKSDLGGPKTNLAELLVKEDLARFKDGLKAKHAKAPLDDLTIWDPPLELDGGVPEEVDSPDQKHPEEQNEELFQPQLLPLAQLKKLKVRVSCVSSPNSFYVQFTQNNAQLERVCELVKQECGQMKPQDVEWQEDDYCAASINGVWERGRICSVDPSSNTAEVRRCDYGSVVKVPVGDLRPLPSSLTGSLALECTLSGIRPAGGRTTWTDTACDLISYYLTGTSAVMDIKELTEERPVPVTLSCSNKMGRFISIADFLVGEGLALRERTTRDPGVQQLKGSEAQTPDGETQAVGEEPTSTDPALFLDLIPNSTPKASAPARPKPPPRSIATAEKVTTALYQPPELPGVGPMQVGVSAIGEDGLIYVRTLNAEGQLVQLRERIQQSIKTLPRQKPYTWRSVRGCAVIGPDMLWHRGQLLEVQGGQVKVQYVDCGQVENIPVVHVYPILLCEDVPQLCLPCKLFAVNPVGGKWQPDAVALMKEALINRSVDMQVVELPSNPRAPFTVEVFLDGLSLSKILCHHEHASMDRSVSTQKGLLGPPAAPLLDDWNFNTEGLRGPEELMLGPFVNPKLPQEGEHFRLFLWPLDQTEEGEADGETLDEALNRINANAHDLPRLSSFPLGGPCLAEYSDGRFYRARLLRITGVEPVALLVRHVDFGSDDTLPSSK</sequence>
<reference evidence="9" key="1">
    <citation type="submission" date="2021-05" db="EMBL/GenBank/DDBJ databases">
        <authorList>
            <person name="Tigano A."/>
        </authorList>
    </citation>
    <scope>NUCLEOTIDE SEQUENCE</scope>
</reference>
<feature type="region of interest" description="Disordered" evidence="6">
    <location>
        <begin position="1095"/>
        <end position="1155"/>
    </location>
</feature>
<dbReference type="PROSITE" id="PS50089">
    <property type="entry name" value="ZF_RING_2"/>
    <property type="match status" value="1"/>
</dbReference>
<keyword evidence="1" id="KW-0479">Metal-binding</keyword>
<keyword evidence="10" id="KW-1185">Reference proteome</keyword>
<dbReference type="GO" id="GO:0008270">
    <property type="term" value="F:zinc ion binding"/>
    <property type="evidence" value="ECO:0007669"/>
    <property type="project" value="UniProtKB-KW"/>
</dbReference>
<feature type="domain" description="Tudor" evidence="8">
    <location>
        <begin position="958"/>
        <end position="1016"/>
    </location>
</feature>
<dbReference type="PANTHER" id="PTHR16442:SF1">
    <property type="entry name" value="RING FINGER PROTEIN 17"/>
    <property type="match status" value="1"/>
</dbReference>
<dbReference type="PROSITE" id="PS00518">
    <property type="entry name" value="ZF_RING_1"/>
    <property type="match status" value="1"/>
</dbReference>
<organism evidence="9 10">
    <name type="scientific">Menidia menidia</name>
    <name type="common">Atlantic silverside</name>
    <dbReference type="NCBI Taxonomy" id="238744"/>
    <lineage>
        <taxon>Eukaryota</taxon>
        <taxon>Metazoa</taxon>
        <taxon>Chordata</taxon>
        <taxon>Craniata</taxon>
        <taxon>Vertebrata</taxon>
        <taxon>Euteleostomi</taxon>
        <taxon>Actinopterygii</taxon>
        <taxon>Neopterygii</taxon>
        <taxon>Teleostei</taxon>
        <taxon>Neoteleostei</taxon>
        <taxon>Acanthomorphata</taxon>
        <taxon>Ovalentaria</taxon>
        <taxon>Atherinomorphae</taxon>
        <taxon>Atheriniformes</taxon>
        <taxon>Atherinopsidae</taxon>
        <taxon>Menidiinae</taxon>
        <taxon>Menidia</taxon>
    </lineage>
</organism>
<dbReference type="Gene3D" id="2.30.30.140">
    <property type="match status" value="4"/>
</dbReference>
<dbReference type="SMART" id="SM00184">
    <property type="entry name" value="RING"/>
    <property type="match status" value="1"/>
</dbReference>
<dbReference type="Gene3D" id="3.30.40.10">
    <property type="entry name" value="Zinc/RING finger domain, C3HC4 (zinc finger)"/>
    <property type="match status" value="1"/>
</dbReference>
<dbReference type="InterPro" id="IPR035437">
    <property type="entry name" value="SNase_OB-fold_sf"/>
</dbReference>
<dbReference type="Pfam" id="PF00567">
    <property type="entry name" value="TUDOR"/>
    <property type="match status" value="4"/>
</dbReference>
<evidence type="ECO:0000256" key="6">
    <source>
        <dbReference type="SAM" id="MobiDB-lite"/>
    </source>
</evidence>
<feature type="region of interest" description="Disordered" evidence="6">
    <location>
        <begin position="287"/>
        <end position="368"/>
    </location>
</feature>
<evidence type="ECO:0000313" key="10">
    <source>
        <dbReference type="Proteomes" id="UP000677803"/>
    </source>
</evidence>
<feature type="compositionally biased region" description="Basic and acidic residues" evidence="6">
    <location>
        <begin position="287"/>
        <end position="318"/>
    </location>
</feature>
<feature type="domain" description="Tudor" evidence="8">
    <location>
        <begin position="1444"/>
        <end position="1493"/>
    </location>
</feature>
<dbReference type="SMART" id="SM00333">
    <property type="entry name" value="TUDOR"/>
    <property type="match status" value="4"/>
</dbReference>
<name>A0A8S4AGU3_9TELE</name>
<evidence type="ECO:0000256" key="5">
    <source>
        <dbReference type="SAM" id="Coils"/>
    </source>
</evidence>
<comment type="caution">
    <text evidence="9">The sequence shown here is derived from an EMBL/GenBank/DDBJ whole genome shotgun (WGS) entry which is preliminary data.</text>
</comment>
<evidence type="ECO:0000256" key="4">
    <source>
        <dbReference type="PROSITE-ProRule" id="PRU00175"/>
    </source>
</evidence>
<keyword evidence="5" id="KW-0175">Coiled coil</keyword>
<keyword evidence="3" id="KW-0862">Zinc</keyword>
<dbReference type="SUPFAM" id="SSF57850">
    <property type="entry name" value="RING/U-box"/>
    <property type="match status" value="1"/>
</dbReference>
<dbReference type="InterPro" id="IPR001841">
    <property type="entry name" value="Znf_RING"/>
</dbReference>
<dbReference type="EMBL" id="CAJRST010001113">
    <property type="protein sequence ID" value="CAG5865302.1"/>
    <property type="molecule type" value="Genomic_DNA"/>
</dbReference>
<dbReference type="PROSITE" id="PS50304">
    <property type="entry name" value="TUDOR"/>
    <property type="match status" value="3"/>
</dbReference>
<dbReference type="Gene3D" id="2.40.50.90">
    <property type="match status" value="4"/>
</dbReference>
<protein>
    <submittedName>
        <fullName evidence="9">(Atlantic silverside) hypothetical protein</fullName>
    </submittedName>
</protein>
<dbReference type="OrthoDB" id="5800423at2759"/>
<feature type="domain" description="Tudor" evidence="8">
    <location>
        <begin position="715"/>
        <end position="773"/>
    </location>
</feature>
<evidence type="ECO:0000313" key="9">
    <source>
        <dbReference type="EMBL" id="CAG5865302.1"/>
    </source>
</evidence>
<evidence type="ECO:0000256" key="2">
    <source>
        <dbReference type="ARBA" id="ARBA00022771"/>
    </source>
</evidence>
<evidence type="ECO:0000259" key="7">
    <source>
        <dbReference type="PROSITE" id="PS50089"/>
    </source>
</evidence>
<feature type="domain" description="RING-type" evidence="7">
    <location>
        <begin position="12"/>
        <end position="60"/>
    </location>
</feature>
<dbReference type="InterPro" id="IPR002999">
    <property type="entry name" value="Tudor"/>
</dbReference>
<evidence type="ECO:0000256" key="3">
    <source>
        <dbReference type="ARBA" id="ARBA00022833"/>
    </source>
</evidence>